<protein>
    <submittedName>
        <fullName evidence="1">Uncharacterized protein</fullName>
    </submittedName>
</protein>
<comment type="caution">
    <text evidence="1">The sequence shown here is derived from an EMBL/GenBank/DDBJ whole genome shotgun (WGS) entry which is preliminary data.</text>
</comment>
<dbReference type="AlphaFoldDB" id="V9G1C7"/>
<dbReference type="HOGENOM" id="CLU_2872541_0_0_1"/>
<dbReference type="Proteomes" id="UP000018721">
    <property type="component" value="Unassembled WGS sequence"/>
</dbReference>
<proteinExistence type="predicted"/>
<dbReference type="EMBL" id="ANIZ01000084">
    <property type="protein sequence ID" value="ETI57141.1"/>
    <property type="molecule type" value="Genomic_DNA"/>
</dbReference>
<evidence type="ECO:0000313" key="1">
    <source>
        <dbReference type="EMBL" id="ETI57141.1"/>
    </source>
</evidence>
<reference evidence="1 2" key="1">
    <citation type="submission" date="2013-11" db="EMBL/GenBank/DDBJ databases">
        <title>The Genome Sequence of Phytophthora parasitica P1569.</title>
        <authorList>
            <consortium name="The Broad Institute Genomics Platform"/>
            <person name="Russ C."/>
            <person name="Tyler B."/>
            <person name="Panabieres F."/>
            <person name="Shan W."/>
            <person name="Tripathy S."/>
            <person name="Grunwald N."/>
            <person name="Machado M."/>
            <person name="Johnson C.S."/>
            <person name="Arredondo F."/>
            <person name="Hong C."/>
            <person name="Coffey M."/>
            <person name="Young S.K."/>
            <person name="Zeng Q."/>
            <person name="Gargeya S."/>
            <person name="Fitzgerald M."/>
            <person name="Abouelleil A."/>
            <person name="Alvarado L."/>
            <person name="Chapman S.B."/>
            <person name="Gainer-Dewar J."/>
            <person name="Goldberg J."/>
            <person name="Griggs A."/>
            <person name="Gujja S."/>
            <person name="Hansen M."/>
            <person name="Howarth C."/>
            <person name="Imamovic A."/>
            <person name="Ireland A."/>
            <person name="Larimer J."/>
            <person name="McCowan C."/>
            <person name="Murphy C."/>
            <person name="Pearson M."/>
            <person name="Poon T.W."/>
            <person name="Priest M."/>
            <person name="Roberts A."/>
            <person name="Saif S."/>
            <person name="Shea T."/>
            <person name="Sykes S."/>
            <person name="Wortman J."/>
            <person name="Nusbaum C."/>
            <person name="Birren B."/>
        </authorList>
    </citation>
    <scope>NUCLEOTIDE SEQUENCE [LARGE SCALE GENOMIC DNA]</scope>
    <source>
        <strain evidence="1 2">P1569</strain>
    </source>
</reference>
<keyword evidence="2" id="KW-1185">Reference proteome</keyword>
<name>V9G1C7_PHYNI</name>
<accession>V9G1C7</accession>
<gene>
    <name evidence="1" type="ORF">F443_00506</name>
</gene>
<sequence>MDLLPGLQDVPGQVKCGRPPIFLSARCGGIGAIPHRHVLSGRVLNEYAELHSMEQHDSVRAIQN</sequence>
<evidence type="ECO:0000313" key="2">
    <source>
        <dbReference type="Proteomes" id="UP000018721"/>
    </source>
</evidence>
<organism evidence="1 2">
    <name type="scientific">Phytophthora nicotianae P1569</name>
    <dbReference type="NCBI Taxonomy" id="1317065"/>
    <lineage>
        <taxon>Eukaryota</taxon>
        <taxon>Sar</taxon>
        <taxon>Stramenopiles</taxon>
        <taxon>Oomycota</taxon>
        <taxon>Peronosporomycetes</taxon>
        <taxon>Peronosporales</taxon>
        <taxon>Peronosporaceae</taxon>
        <taxon>Phytophthora</taxon>
    </lineage>
</organism>